<evidence type="ECO:0000313" key="5">
    <source>
        <dbReference type="Proteomes" id="UP000277582"/>
    </source>
</evidence>
<reference evidence="3 5" key="1">
    <citation type="submission" date="2018-10" db="EMBL/GenBank/DDBJ databases">
        <title>Co-occurring genomic capacity for anaerobic methane metabolism and dissimilatory sulfite reduction discovered in the Korarchaeota.</title>
        <authorList>
            <person name="Mckay L.J."/>
            <person name="Dlakic M."/>
            <person name="Fields M.W."/>
            <person name="Delmont T.O."/>
            <person name="Eren A.M."/>
            <person name="Jay Z.J."/>
            <person name="Klingelsmith K.B."/>
            <person name="Rusch D.B."/>
            <person name="Inskeep W.P."/>
        </authorList>
    </citation>
    <scope>NUCLEOTIDE SEQUENCE [LARGE SCALE GENOMIC DNA]</scope>
    <source>
        <strain evidence="3 5">MDKW</strain>
    </source>
</reference>
<protein>
    <recommendedName>
        <fullName evidence="2">UPF0147 protein D6D85_13230</fullName>
    </recommendedName>
</protein>
<gene>
    <name evidence="3" type="ORF">D6D85_13230</name>
    <name evidence="4" type="ORF">EF810_02025</name>
</gene>
<dbReference type="SUPFAM" id="SSF158436">
    <property type="entry name" value="Ta0600-like"/>
    <property type="match status" value="1"/>
</dbReference>
<comment type="similarity">
    <text evidence="1 2">Belongs to the UPF0147 family.</text>
</comment>
<comment type="caution">
    <text evidence="3">The sequence shown here is derived from an EMBL/GenBank/DDBJ whole genome shotgun (WGS) entry which is preliminary data.</text>
</comment>
<reference evidence="4 6" key="2">
    <citation type="journal article" date="2019" name="Nat. Microbiol.">
        <title>Wide diversity of methane and short-chain alkane metabolisms in uncultured archaea.</title>
        <authorList>
            <person name="Borrel G."/>
            <person name="Adam P.S."/>
            <person name="McKay L.J."/>
            <person name="Chen L.X."/>
            <person name="Sierra-Garcia I.N."/>
            <person name="Sieber C.M."/>
            <person name="Letourneur Q."/>
            <person name="Ghozlane A."/>
            <person name="Andersen G.L."/>
            <person name="Li W.J."/>
            <person name="Hallam S.J."/>
            <person name="Muyzer G."/>
            <person name="de Oliveira V.M."/>
            <person name="Inskeep W.P."/>
            <person name="Banfield J.F."/>
            <person name="Gribaldo S."/>
        </authorList>
    </citation>
    <scope>NUCLEOTIDE SEQUENCE [LARGE SCALE GENOMIC DNA]</scope>
    <source>
        <strain evidence="4">NM4</strain>
    </source>
</reference>
<dbReference type="Pfam" id="PF03685">
    <property type="entry name" value="UPF0147"/>
    <property type="match status" value="1"/>
</dbReference>
<sequence>MTESLYPRSSADCIRPVVCGGGVLPRKKSVVKEEYERILQEAIQRLDKISQNRSAPKNIRKATTDAMEILRSEDISYGMRSSKAIAILNEIMNDINMPFPIRSEILLIVGLLEKIRD</sequence>
<evidence type="ECO:0000313" key="6">
    <source>
        <dbReference type="Proteomes" id="UP000316217"/>
    </source>
</evidence>
<dbReference type="EMBL" id="RXII01000036">
    <property type="protein sequence ID" value="RZN62765.1"/>
    <property type="molecule type" value="Genomic_DNA"/>
</dbReference>
<dbReference type="InterPro" id="IPR005354">
    <property type="entry name" value="UPF0147"/>
</dbReference>
<dbReference type="Proteomes" id="UP000277582">
    <property type="component" value="Unassembled WGS sequence"/>
</dbReference>
<dbReference type="InterPro" id="IPR023130">
    <property type="entry name" value="Ta0600-like_sf"/>
</dbReference>
<dbReference type="Proteomes" id="UP000316217">
    <property type="component" value="Unassembled WGS sequence"/>
</dbReference>
<proteinExistence type="inferred from homology"/>
<dbReference type="Gene3D" id="1.20.1440.50">
    <property type="entry name" value="Ta0600-like"/>
    <property type="match status" value="1"/>
</dbReference>
<name>A0A3R9X0Z1_9CREN</name>
<organism evidence="3 5">
    <name type="scientific">Candidatus Methanodesulfokora washburnensis</name>
    <dbReference type="NCBI Taxonomy" id="2478471"/>
    <lineage>
        <taxon>Archaea</taxon>
        <taxon>Thermoproteota</taxon>
        <taxon>Candidatus Korarchaeia</taxon>
        <taxon>Candidatus Korarchaeia incertae sedis</taxon>
        <taxon>Candidatus Methanodesulfokora</taxon>
    </lineage>
</organism>
<dbReference type="HAMAP" id="MF_00342">
    <property type="entry name" value="UPF0147"/>
    <property type="match status" value="1"/>
</dbReference>
<evidence type="ECO:0000256" key="2">
    <source>
        <dbReference type="HAMAP-Rule" id="MF_00342"/>
    </source>
</evidence>
<dbReference type="AlphaFoldDB" id="A0A3R9X0Z1"/>
<evidence type="ECO:0000313" key="4">
    <source>
        <dbReference type="EMBL" id="RZN62765.1"/>
    </source>
</evidence>
<accession>A0A3R9X0Z1</accession>
<evidence type="ECO:0000256" key="1">
    <source>
        <dbReference type="ARBA" id="ARBA00005958"/>
    </source>
</evidence>
<dbReference type="EMBL" id="RCOS01000146">
    <property type="protein sequence ID" value="RSN72585.1"/>
    <property type="molecule type" value="Genomic_DNA"/>
</dbReference>
<keyword evidence="5" id="KW-1185">Reference proteome</keyword>
<evidence type="ECO:0000313" key="3">
    <source>
        <dbReference type="EMBL" id="RSN72585.1"/>
    </source>
</evidence>